<gene>
    <name evidence="9" type="ORF">NEMVEDRAFT_v1g91495</name>
</gene>
<dbReference type="CDD" id="cd12324">
    <property type="entry name" value="RRM_RBM8"/>
    <property type="match status" value="1"/>
</dbReference>
<dbReference type="GO" id="GO:0006397">
    <property type="term" value="P:mRNA processing"/>
    <property type="evidence" value="ECO:0007669"/>
    <property type="project" value="UniProtKB-KW"/>
</dbReference>
<dbReference type="GO" id="GO:0016607">
    <property type="term" value="C:nuclear speck"/>
    <property type="evidence" value="ECO:0007669"/>
    <property type="project" value="UniProtKB-SubCell"/>
</dbReference>
<accession>A7RS89</accession>
<name>A7RS89_NEMVE</name>
<dbReference type="GO" id="GO:0008380">
    <property type="term" value="P:RNA splicing"/>
    <property type="evidence" value="ECO:0000318"/>
    <property type="project" value="GO_Central"/>
</dbReference>
<organism evidence="9 10">
    <name type="scientific">Nematostella vectensis</name>
    <name type="common">Starlet sea anemone</name>
    <dbReference type="NCBI Taxonomy" id="45351"/>
    <lineage>
        <taxon>Eukaryota</taxon>
        <taxon>Metazoa</taxon>
        <taxon>Cnidaria</taxon>
        <taxon>Anthozoa</taxon>
        <taxon>Hexacorallia</taxon>
        <taxon>Actiniaria</taxon>
        <taxon>Edwardsiidae</taxon>
        <taxon>Nematostella</taxon>
    </lineage>
</organism>
<dbReference type="PhylomeDB" id="A7RS89"/>
<dbReference type="PANTHER" id="PTHR45894">
    <property type="entry name" value="RNA-BINDING PROTEIN 8A"/>
    <property type="match status" value="1"/>
</dbReference>
<dbReference type="InterPro" id="IPR000504">
    <property type="entry name" value="RRM_dom"/>
</dbReference>
<dbReference type="InterPro" id="IPR008111">
    <property type="entry name" value="RNA-bd_8"/>
</dbReference>
<dbReference type="Proteomes" id="UP000001593">
    <property type="component" value="Unassembled WGS sequence"/>
</dbReference>
<dbReference type="Gene3D" id="3.30.70.330">
    <property type="match status" value="1"/>
</dbReference>
<keyword evidence="3 5" id="KW-0694">RNA-binding</keyword>
<feature type="region of interest" description="Disordered" evidence="7">
    <location>
        <begin position="6"/>
        <end position="32"/>
    </location>
</feature>
<dbReference type="SMART" id="SM00360">
    <property type="entry name" value="RRM"/>
    <property type="match status" value="1"/>
</dbReference>
<feature type="domain" description="RRM" evidence="8">
    <location>
        <begin position="38"/>
        <end position="116"/>
    </location>
</feature>
<keyword evidence="6" id="KW-0508">mRNA splicing</keyword>
<dbReference type="InterPro" id="IPR033744">
    <property type="entry name" value="RRM_RBM8"/>
</dbReference>
<evidence type="ECO:0000313" key="9">
    <source>
        <dbReference type="EMBL" id="EDO45702.1"/>
    </source>
</evidence>
<dbReference type="GO" id="GO:0051028">
    <property type="term" value="P:mRNA transport"/>
    <property type="evidence" value="ECO:0007669"/>
    <property type="project" value="UniProtKB-KW"/>
</dbReference>
<sequence>MVYFYLSGDKSSSRPDAYDSIEGGEGGESGPARSVEGWILFVTNIHEEAQEDDIHELFSDYGEIKNLHVNLDRRTGFIKGYALVEYETFKEAQSALEALNGAEMLGQNISVDWAFIRGPSKKSR</sequence>
<evidence type="ECO:0000256" key="6">
    <source>
        <dbReference type="RuleBase" id="RU361239"/>
    </source>
</evidence>
<evidence type="ECO:0000256" key="4">
    <source>
        <dbReference type="ARBA" id="ARBA00023242"/>
    </source>
</evidence>
<comment type="similarity">
    <text evidence="1 6">Belongs to the RBM8A family.</text>
</comment>
<dbReference type="InterPro" id="IPR012677">
    <property type="entry name" value="Nucleotide-bd_a/b_plait_sf"/>
</dbReference>
<evidence type="ECO:0000313" key="10">
    <source>
        <dbReference type="Proteomes" id="UP000001593"/>
    </source>
</evidence>
<dbReference type="FunFam" id="3.30.70.330:FF:001595">
    <property type="match status" value="1"/>
</dbReference>
<evidence type="ECO:0000259" key="8">
    <source>
        <dbReference type="PROSITE" id="PS50102"/>
    </source>
</evidence>
<evidence type="ECO:0000256" key="1">
    <source>
        <dbReference type="ARBA" id="ARBA00007987"/>
    </source>
</evidence>
<dbReference type="eggNOG" id="KOG0130">
    <property type="taxonomic scope" value="Eukaryota"/>
</dbReference>
<dbReference type="InterPro" id="IPR035979">
    <property type="entry name" value="RBD_domain_sf"/>
</dbReference>
<comment type="subcellular location">
    <subcellularLocation>
        <location evidence="6">Nucleus</location>
    </subcellularLocation>
    <subcellularLocation>
        <location evidence="6">Nucleus speckle</location>
    </subcellularLocation>
    <subcellularLocation>
        <location evidence="6">Cytoplasm</location>
    </subcellularLocation>
</comment>
<keyword evidence="6" id="KW-0509">mRNA transport</keyword>
<evidence type="ECO:0000256" key="5">
    <source>
        <dbReference type="PROSITE-ProRule" id="PRU00176"/>
    </source>
</evidence>
<proteinExistence type="inferred from homology"/>
<dbReference type="SUPFAM" id="SSF54928">
    <property type="entry name" value="RNA-binding domain, RBD"/>
    <property type="match status" value="1"/>
</dbReference>
<dbReference type="InParanoid" id="A7RS89"/>
<dbReference type="PRINTS" id="PR01738">
    <property type="entry name" value="RNABINDINGM8"/>
</dbReference>
<dbReference type="HOGENOM" id="CLU_012062_18_3_1"/>
<keyword evidence="4 6" id="KW-0539">Nucleus</keyword>
<dbReference type="GO" id="GO:0005737">
    <property type="term" value="C:cytoplasm"/>
    <property type="evidence" value="ECO:0007669"/>
    <property type="project" value="UniProtKB-SubCell"/>
</dbReference>
<keyword evidence="2 6" id="KW-0963">Cytoplasm</keyword>
<keyword evidence="10" id="KW-1185">Reference proteome</keyword>
<dbReference type="PROSITE" id="PS50102">
    <property type="entry name" value="RRM"/>
    <property type="match status" value="1"/>
</dbReference>
<comment type="subunit">
    <text evidence="6">Heterodimer with MAGOH. Part of the mRNA splicing-dependent exon junction complex (EJC) complex; the core complex contains CASC3, EIF4A3, MAGOH and RBM8A.</text>
</comment>
<dbReference type="AlphaFoldDB" id="A7RS89"/>
<comment type="function">
    <text evidence="6">Core component of the splicing-dependent multiprotein exon junction complex (EJC) deposited at splice junctions on mRNAs.</text>
</comment>
<dbReference type="GO" id="GO:0003729">
    <property type="term" value="F:mRNA binding"/>
    <property type="evidence" value="ECO:0000318"/>
    <property type="project" value="GO_Central"/>
</dbReference>
<evidence type="ECO:0000256" key="7">
    <source>
        <dbReference type="SAM" id="MobiDB-lite"/>
    </source>
</evidence>
<dbReference type="OrthoDB" id="15688at2759"/>
<dbReference type="STRING" id="45351.A7RS89"/>
<keyword evidence="6" id="KW-0813">Transport</keyword>
<dbReference type="GO" id="GO:0035145">
    <property type="term" value="C:exon-exon junction complex"/>
    <property type="evidence" value="ECO:0000318"/>
    <property type="project" value="GO_Central"/>
</dbReference>
<keyword evidence="6" id="KW-0507">mRNA processing</keyword>
<dbReference type="KEGG" id="nve:5517771"/>
<feature type="non-terminal residue" evidence="9">
    <location>
        <position position="124"/>
    </location>
</feature>
<dbReference type="OMA" id="NVKVDWC"/>
<reference evidence="9 10" key="1">
    <citation type="journal article" date="2007" name="Science">
        <title>Sea anemone genome reveals ancestral eumetazoan gene repertoire and genomic organization.</title>
        <authorList>
            <person name="Putnam N.H."/>
            <person name="Srivastava M."/>
            <person name="Hellsten U."/>
            <person name="Dirks B."/>
            <person name="Chapman J."/>
            <person name="Salamov A."/>
            <person name="Terry A."/>
            <person name="Shapiro H."/>
            <person name="Lindquist E."/>
            <person name="Kapitonov V.V."/>
            <person name="Jurka J."/>
            <person name="Genikhovich G."/>
            <person name="Grigoriev I.V."/>
            <person name="Lucas S.M."/>
            <person name="Steele R.E."/>
            <person name="Finnerty J.R."/>
            <person name="Technau U."/>
            <person name="Martindale M.Q."/>
            <person name="Rokhsar D.S."/>
        </authorList>
    </citation>
    <scope>NUCLEOTIDE SEQUENCE [LARGE SCALE GENOMIC DNA]</scope>
    <source>
        <strain evidence="10">CH2 X CH6</strain>
    </source>
</reference>
<dbReference type="Pfam" id="PF00076">
    <property type="entry name" value="RRM_1"/>
    <property type="match status" value="1"/>
</dbReference>
<dbReference type="EMBL" id="DS469533">
    <property type="protein sequence ID" value="EDO45702.1"/>
    <property type="molecule type" value="Genomic_DNA"/>
</dbReference>
<evidence type="ECO:0000256" key="3">
    <source>
        <dbReference type="ARBA" id="ARBA00022884"/>
    </source>
</evidence>
<protein>
    <recommendedName>
        <fullName evidence="6">RNA-binding protein 8A</fullName>
    </recommendedName>
</protein>
<evidence type="ECO:0000256" key="2">
    <source>
        <dbReference type="ARBA" id="ARBA00022490"/>
    </source>
</evidence>